<evidence type="ECO:0000313" key="9">
    <source>
        <dbReference type="EMBL" id="SDG45071.1"/>
    </source>
</evidence>
<dbReference type="EC" id="3.5.2.6" evidence="3 6"/>
<dbReference type="PRINTS" id="PR00118">
    <property type="entry name" value="BLACTAMASEA"/>
</dbReference>
<dbReference type="InterPro" id="IPR006311">
    <property type="entry name" value="TAT_signal"/>
</dbReference>
<keyword evidence="5 6" id="KW-0046">Antibiotic resistance</keyword>
<feature type="signal peptide" evidence="7">
    <location>
        <begin position="1"/>
        <end position="27"/>
    </location>
</feature>
<dbReference type="Gene3D" id="3.40.710.10">
    <property type="entry name" value="DD-peptidase/beta-lactamase superfamily"/>
    <property type="match status" value="1"/>
</dbReference>
<name>A0A1G7UCQ5_9BURK</name>
<organism evidence="9 10">
    <name type="scientific">Paraburkholderia phenazinium</name>
    <dbReference type="NCBI Taxonomy" id="60549"/>
    <lineage>
        <taxon>Bacteria</taxon>
        <taxon>Pseudomonadati</taxon>
        <taxon>Pseudomonadota</taxon>
        <taxon>Betaproteobacteria</taxon>
        <taxon>Burkholderiales</taxon>
        <taxon>Burkholderiaceae</taxon>
        <taxon>Paraburkholderia</taxon>
    </lineage>
</organism>
<keyword evidence="7" id="KW-0732">Signal</keyword>
<evidence type="ECO:0000256" key="1">
    <source>
        <dbReference type="ARBA" id="ARBA00001526"/>
    </source>
</evidence>
<dbReference type="InterPro" id="IPR023650">
    <property type="entry name" value="Beta-lactam_class-A_AS"/>
</dbReference>
<accession>A0A1G7UCQ5</accession>
<sequence>MTCSQHRRTWLRIAATLPLALAAGARAAQTSAADSPAAQLAQLEQSSGGRLGVFALNTATGAQIGHRADERFPFCSTFKVILIGAILARSTQVAGLMQQRIHYAQSDVVHYSAVTAEHVSEGMTVAELCAAAIQRSDNTAANLLIKLLGGTNAVTAYARLIGNPVFRLDRLETSLNDAIPGDPRDTATPAAMVRSLQTLTLGAALPLAQRTQLLDWLRGNQMGAQRIGAALPAGWTRGDKTGTGDYGTANDLGLVWPPSRPPLILGIYHTQPQQDAKARDDVIAAAARIVVGAMG</sequence>
<dbReference type="NCBIfam" id="NF033103">
    <property type="entry name" value="bla_class_A"/>
    <property type="match status" value="1"/>
</dbReference>
<evidence type="ECO:0000313" key="10">
    <source>
        <dbReference type="Proteomes" id="UP000199706"/>
    </source>
</evidence>
<evidence type="ECO:0000256" key="6">
    <source>
        <dbReference type="RuleBase" id="RU361140"/>
    </source>
</evidence>
<dbReference type="AlphaFoldDB" id="A0A1G7UCQ5"/>
<evidence type="ECO:0000259" key="8">
    <source>
        <dbReference type="Pfam" id="PF13354"/>
    </source>
</evidence>
<dbReference type="PROSITE" id="PS00146">
    <property type="entry name" value="BETA_LACTAMASE_A"/>
    <property type="match status" value="1"/>
</dbReference>
<evidence type="ECO:0000256" key="3">
    <source>
        <dbReference type="ARBA" id="ARBA00012865"/>
    </source>
</evidence>
<dbReference type="Proteomes" id="UP000199706">
    <property type="component" value="Unassembled WGS sequence"/>
</dbReference>
<evidence type="ECO:0000256" key="2">
    <source>
        <dbReference type="ARBA" id="ARBA00009009"/>
    </source>
</evidence>
<dbReference type="GO" id="GO:0030655">
    <property type="term" value="P:beta-lactam antibiotic catabolic process"/>
    <property type="evidence" value="ECO:0007669"/>
    <property type="project" value="InterPro"/>
</dbReference>
<gene>
    <name evidence="9" type="ORF">SAMN05216466_103398</name>
</gene>
<dbReference type="InterPro" id="IPR012338">
    <property type="entry name" value="Beta-lactam/transpept-like"/>
</dbReference>
<comment type="catalytic activity">
    <reaction evidence="1 6">
        <text>a beta-lactam + H2O = a substituted beta-amino acid</text>
        <dbReference type="Rhea" id="RHEA:20401"/>
        <dbReference type="ChEBI" id="CHEBI:15377"/>
        <dbReference type="ChEBI" id="CHEBI:35627"/>
        <dbReference type="ChEBI" id="CHEBI:140347"/>
        <dbReference type="EC" id="3.5.2.6"/>
    </reaction>
</comment>
<dbReference type="GO" id="GO:0008800">
    <property type="term" value="F:beta-lactamase activity"/>
    <property type="evidence" value="ECO:0007669"/>
    <property type="project" value="UniProtKB-UniRule"/>
</dbReference>
<evidence type="ECO:0000256" key="4">
    <source>
        <dbReference type="ARBA" id="ARBA00022801"/>
    </source>
</evidence>
<comment type="similarity">
    <text evidence="2 6">Belongs to the class-A beta-lactamase family.</text>
</comment>
<dbReference type="OrthoDB" id="9784149at2"/>
<dbReference type="PANTHER" id="PTHR35333:SF3">
    <property type="entry name" value="BETA-LACTAMASE-TYPE TRANSPEPTIDASE FOLD CONTAINING PROTEIN"/>
    <property type="match status" value="1"/>
</dbReference>
<feature type="chain" id="PRO_5011735568" description="Beta-lactamase" evidence="7">
    <location>
        <begin position="28"/>
        <end position="295"/>
    </location>
</feature>
<keyword evidence="4 6" id="KW-0378">Hydrolase</keyword>
<dbReference type="InterPro" id="IPR000871">
    <property type="entry name" value="Beta-lactam_class-A"/>
</dbReference>
<dbReference type="PANTHER" id="PTHR35333">
    <property type="entry name" value="BETA-LACTAMASE"/>
    <property type="match status" value="1"/>
</dbReference>
<evidence type="ECO:0000256" key="5">
    <source>
        <dbReference type="ARBA" id="ARBA00023251"/>
    </source>
</evidence>
<protein>
    <recommendedName>
        <fullName evidence="3 6">Beta-lactamase</fullName>
        <ecNumber evidence="3 6">3.5.2.6</ecNumber>
    </recommendedName>
</protein>
<proteinExistence type="inferred from homology"/>
<reference evidence="9 10" key="1">
    <citation type="submission" date="2016-10" db="EMBL/GenBank/DDBJ databases">
        <authorList>
            <person name="de Groot N.N."/>
        </authorList>
    </citation>
    <scope>NUCLEOTIDE SEQUENCE [LARGE SCALE GENOMIC DNA]</scope>
    <source>
        <strain evidence="9 10">LMG 2247</strain>
    </source>
</reference>
<dbReference type="InterPro" id="IPR045155">
    <property type="entry name" value="Beta-lactam_cat"/>
</dbReference>
<dbReference type="RefSeq" id="WP_090683599.1">
    <property type="nucleotide sequence ID" value="NZ_CADERL010000005.1"/>
</dbReference>
<dbReference type="GO" id="GO:0046677">
    <property type="term" value="P:response to antibiotic"/>
    <property type="evidence" value="ECO:0007669"/>
    <property type="project" value="UniProtKB-UniRule"/>
</dbReference>
<dbReference type="Pfam" id="PF13354">
    <property type="entry name" value="Beta-lactamase2"/>
    <property type="match status" value="1"/>
</dbReference>
<dbReference type="SUPFAM" id="SSF56601">
    <property type="entry name" value="beta-lactamase/transpeptidase-like"/>
    <property type="match status" value="1"/>
</dbReference>
<dbReference type="EMBL" id="FNCJ01000003">
    <property type="protein sequence ID" value="SDG45071.1"/>
    <property type="molecule type" value="Genomic_DNA"/>
</dbReference>
<evidence type="ECO:0000256" key="7">
    <source>
        <dbReference type="SAM" id="SignalP"/>
    </source>
</evidence>
<dbReference type="PROSITE" id="PS51318">
    <property type="entry name" value="TAT"/>
    <property type="match status" value="1"/>
</dbReference>
<feature type="domain" description="Beta-lactamase class A catalytic" evidence="8">
    <location>
        <begin position="52"/>
        <end position="268"/>
    </location>
</feature>